<dbReference type="Pfam" id="PF21972">
    <property type="entry name" value="Arc1p_N_like"/>
    <property type="match status" value="1"/>
</dbReference>
<dbReference type="FunFam" id="2.40.50.140:FF:000047">
    <property type="entry name" value="tyrosine--tRNA ligase, cytoplasmic isoform X2"/>
    <property type="match status" value="1"/>
</dbReference>
<dbReference type="Proteomes" id="UP001150569">
    <property type="component" value="Unassembled WGS sequence"/>
</dbReference>
<dbReference type="Gene3D" id="2.40.50.140">
    <property type="entry name" value="Nucleic acid-binding proteins"/>
    <property type="match status" value="1"/>
</dbReference>
<evidence type="ECO:0000313" key="9">
    <source>
        <dbReference type="EMBL" id="KAJ1917940.1"/>
    </source>
</evidence>
<keyword evidence="10" id="KW-1185">Reference proteome</keyword>
<feature type="region of interest" description="Disordered" evidence="7">
    <location>
        <begin position="185"/>
        <end position="235"/>
    </location>
</feature>
<evidence type="ECO:0000256" key="5">
    <source>
        <dbReference type="ARBA" id="ARBA00022917"/>
    </source>
</evidence>
<dbReference type="AlphaFoldDB" id="A0A9W8A034"/>
<protein>
    <submittedName>
        <fullName evidence="9">G4 quadruplex nucleic acid binding protein</fullName>
    </submittedName>
</protein>
<organism evidence="9 10">
    <name type="scientific">Tieghemiomyces parasiticus</name>
    <dbReference type="NCBI Taxonomy" id="78921"/>
    <lineage>
        <taxon>Eukaryota</taxon>
        <taxon>Fungi</taxon>
        <taxon>Fungi incertae sedis</taxon>
        <taxon>Zoopagomycota</taxon>
        <taxon>Kickxellomycotina</taxon>
        <taxon>Dimargaritomycetes</taxon>
        <taxon>Dimargaritales</taxon>
        <taxon>Dimargaritaceae</taxon>
        <taxon>Tieghemiomyces</taxon>
    </lineage>
</organism>
<evidence type="ECO:0000256" key="7">
    <source>
        <dbReference type="SAM" id="MobiDB-lite"/>
    </source>
</evidence>
<dbReference type="OrthoDB" id="19141at2759"/>
<dbReference type="InterPro" id="IPR002547">
    <property type="entry name" value="tRNA-bd_dom"/>
</dbReference>
<name>A0A9W8A034_9FUNG</name>
<keyword evidence="5" id="KW-0648">Protein biosynthesis</keyword>
<evidence type="ECO:0000259" key="8">
    <source>
        <dbReference type="PROSITE" id="PS50886"/>
    </source>
</evidence>
<comment type="caution">
    <text evidence="9">The sequence shown here is derived from an EMBL/GenBank/DDBJ whole genome shotgun (WGS) entry which is preliminary data.</text>
</comment>
<dbReference type="SUPFAM" id="SSF47616">
    <property type="entry name" value="GST C-terminal domain-like"/>
    <property type="match status" value="1"/>
</dbReference>
<dbReference type="InterPro" id="IPR012340">
    <property type="entry name" value="NA-bd_OB-fold"/>
</dbReference>
<dbReference type="Pfam" id="PF01588">
    <property type="entry name" value="tRNA_bind"/>
    <property type="match status" value="1"/>
</dbReference>
<dbReference type="GO" id="GO:0017102">
    <property type="term" value="C:methionyl glutamyl tRNA synthetase complex"/>
    <property type="evidence" value="ECO:0007669"/>
    <property type="project" value="TreeGrafter"/>
</dbReference>
<evidence type="ECO:0000256" key="6">
    <source>
        <dbReference type="PROSITE-ProRule" id="PRU00209"/>
    </source>
</evidence>
<gene>
    <name evidence="9" type="primary">ARC1_2</name>
    <name evidence="9" type="ORF">IWQ60_007626</name>
</gene>
<dbReference type="InterPro" id="IPR036282">
    <property type="entry name" value="Glutathione-S-Trfase_C_sf"/>
</dbReference>
<dbReference type="CDD" id="cd02799">
    <property type="entry name" value="tRNA_bind_EMAP-II_like"/>
    <property type="match status" value="1"/>
</dbReference>
<keyword evidence="2" id="KW-0963">Cytoplasm</keyword>
<feature type="domain" description="TRNA-binding" evidence="8">
    <location>
        <begin position="233"/>
        <end position="336"/>
    </location>
</feature>
<comment type="subcellular location">
    <subcellularLocation>
        <location evidence="1">Cytoplasm</location>
    </subcellularLocation>
</comment>
<sequence>MTAGPSLQLIDNDLSLKLVVAYLGDSLKDVDVQVATAEHDLSKLTLTSGETFEGSDALTLYLTGLAGRQDLLGSSEVETAQVQQWVSAAARNRAATDRTTFAQEANQELAKNTYLVANKFTVADLISFANVQAWIAALSRPKQLTYCHLVRWFDLIQHTLTRPVLQKAGLDLVAIDLTVPENAATPAEAPAKDAAATPTETGDKKNKKKDKKEKGKGDAKPKAKPSNEPKPIVPSQLDLRVGRILECSKHPDADSLYVEKIDAGEAEPRTVVSGLVKFIPLDDMQNRDVVLLCNLKPVAMRGIKSHAMVLAASSADGTTVELVEPPAGSKPGQKVYFAGFQDGEPEAVLNPKKKIWETIQPGLVTDDDRQALYQNAEGVVHLLQTEGGVCTVKSVTKATIK</sequence>
<dbReference type="PANTHER" id="PTHR11586">
    <property type="entry name" value="TRNA-AMINOACYLATION COFACTOR ARC1 FAMILY MEMBER"/>
    <property type="match status" value="1"/>
</dbReference>
<evidence type="ECO:0000256" key="2">
    <source>
        <dbReference type="ARBA" id="ARBA00022490"/>
    </source>
</evidence>
<dbReference type="PROSITE" id="PS50886">
    <property type="entry name" value="TRBD"/>
    <property type="match status" value="1"/>
</dbReference>
<feature type="compositionally biased region" description="Basic and acidic residues" evidence="7">
    <location>
        <begin position="212"/>
        <end position="227"/>
    </location>
</feature>
<reference evidence="9" key="1">
    <citation type="submission" date="2022-07" db="EMBL/GenBank/DDBJ databases">
        <title>Phylogenomic reconstructions and comparative analyses of Kickxellomycotina fungi.</title>
        <authorList>
            <person name="Reynolds N.K."/>
            <person name="Stajich J.E."/>
            <person name="Barry K."/>
            <person name="Grigoriev I.V."/>
            <person name="Crous P."/>
            <person name="Smith M.E."/>
        </authorList>
    </citation>
    <scope>NUCLEOTIDE SEQUENCE</scope>
    <source>
        <strain evidence="9">RSA 861</strain>
    </source>
</reference>
<dbReference type="InterPro" id="IPR053836">
    <property type="entry name" value="Arc1-like_N"/>
</dbReference>
<dbReference type="CDD" id="cd10289">
    <property type="entry name" value="GST_C_AaRS_like"/>
    <property type="match status" value="1"/>
</dbReference>
<feature type="compositionally biased region" description="Low complexity" evidence="7">
    <location>
        <begin position="185"/>
        <end position="200"/>
    </location>
</feature>
<dbReference type="EMBL" id="JANBPT010000522">
    <property type="protein sequence ID" value="KAJ1917940.1"/>
    <property type="molecule type" value="Genomic_DNA"/>
</dbReference>
<dbReference type="PANTHER" id="PTHR11586:SF33">
    <property type="entry name" value="AMINOACYL TRNA SYNTHASE COMPLEX-INTERACTING MULTIFUNCTIONAL PROTEIN 1"/>
    <property type="match status" value="1"/>
</dbReference>
<dbReference type="GO" id="GO:0006412">
    <property type="term" value="P:translation"/>
    <property type="evidence" value="ECO:0007669"/>
    <property type="project" value="UniProtKB-KW"/>
</dbReference>
<keyword evidence="4 6" id="KW-0694">RNA-binding</keyword>
<dbReference type="SUPFAM" id="SSF50249">
    <property type="entry name" value="Nucleic acid-binding proteins"/>
    <property type="match status" value="1"/>
</dbReference>
<evidence type="ECO:0000256" key="3">
    <source>
        <dbReference type="ARBA" id="ARBA00022555"/>
    </source>
</evidence>
<dbReference type="Gene3D" id="1.20.1050.130">
    <property type="match status" value="1"/>
</dbReference>
<evidence type="ECO:0000313" key="10">
    <source>
        <dbReference type="Proteomes" id="UP001150569"/>
    </source>
</evidence>
<accession>A0A9W8A034</accession>
<proteinExistence type="predicted"/>
<evidence type="ECO:0000256" key="1">
    <source>
        <dbReference type="ARBA" id="ARBA00004496"/>
    </source>
</evidence>
<dbReference type="GO" id="GO:0000049">
    <property type="term" value="F:tRNA binding"/>
    <property type="evidence" value="ECO:0007669"/>
    <property type="project" value="UniProtKB-UniRule"/>
</dbReference>
<dbReference type="InterPro" id="IPR051270">
    <property type="entry name" value="Tyrosine-tRNA_ligase_regulator"/>
</dbReference>
<keyword evidence="3 6" id="KW-0820">tRNA-binding</keyword>
<evidence type="ECO:0000256" key="4">
    <source>
        <dbReference type="ARBA" id="ARBA00022884"/>
    </source>
</evidence>